<reference evidence="1" key="1">
    <citation type="submission" date="2023-10" db="EMBL/GenBank/DDBJ databases">
        <title>Genome assembly of Pristionchus species.</title>
        <authorList>
            <person name="Yoshida K."/>
            <person name="Sommer R.J."/>
        </authorList>
    </citation>
    <scope>NUCLEOTIDE SEQUENCE</scope>
    <source>
        <strain evidence="1">RS5133</strain>
    </source>
</reference>
<evidence type="ECO:0000313" key="2">
    <source>
        <dbReference type="Proteomes" id="UP001432322"/>
    </source>
</evidence>
<accession>A0AAV5VAC6</accession>
<evidence type="ECO:0000313" key="1">
    <source>
        <dbReference type="EMBL" id="GMT16610.1"/>
    </source>
</evidence>
<dbReference type="Proteomes" id="UP001432322">
    <property type="component" value="Unassembled WGS sequence"/>
</dbReference>
<proteinExistence type="predicted"/>
<keyword evidence="2" id="KW-1185">Reference proteome</keyword>
<comment type="caution">
    <text evidence="1">The sequence shown here is derived from an EMBL/GenBank/DDBJ whole genome shotgun (WGS) entry which is preliminary data.</text>
</comment>
<dbReference type="EMBL" id="BTSY01000002">
    <property type="protein sequence ID" value="GMT16610.1"/>
    <property type="molecule type" value="Genomic_DNA"/>
</dbReference>
<gene>
    <name evidence="1" type="ORF">PFISCL1PPCAC_7907</name>
</gene>
<protein>
    <submittedName>
        <fullName evidence="1">Uncharacterized protein</fullName>
    </submittedName>
</protein>
<sequence length="125" mass="14366">MRWARLICQECGIEVDGNSFCRPDLIYSFFIGVMKRVVATEVSAVMQELTLTPNPEHVNSFVLKAMVSNPENEEDADYDIVLYRLIVCWLSINCPSLLLYKKITLDFTPPLLFFSFSLNLVLHDE</sequence>
<organism evidence="1 2">
    <name type="scientific">Pristionchus fissidentatus</name>
    <dbReference type="NCBI Taxonomy" id="1538716"/>
    <lineage>
        <taxon>Eukaryota</taxon>
        <taxon>Metazoa</taxon>
        <taxon>Ecdysozoa</taxon>
        <taxon>Nematoda</taxon>
        <taxon>Chromadorea</taxon>
        <taxon>Rhabditida</taxon>
        <taxon>Rhabditina</taxon>
        <taxon>Diplogasteromorpha</taxon>
        <taxon>Diplogasteroidea</taxon>
        <taxon>Neodiplogasteridae</taxon>
        <taxon>Pristionchus</taxon>
    </lineage>
</organism>
<dbReference type="AlphaFoldDB" id="A0AAV5VAC6"/>
<name>A0AAV5VAC6_9BILA</name>
<dbReference type="Gene3D" id="3.10.290.60">
    <property type="entry name" value="Ubiquitin-activating enzyme E1, UFD domain"/>
    <property type="match status" value="1"/>
</dbReference>
<dbReference type="InterPro" id="IPR038252">
    <property type="entry name" value="UBA_E1_C_sf"/>
</dbReference>